<evidence type="ECO:0000313" key="3">
    <source>
        <dbReference type="Proteomes" id="UP000039865"/>
    </source>
</evidence>
<reference evidence="2 3" key="1">
    <citation type="submission" date="2014-06" db="EMBL/GenBank/DDBJ databases">
        <authorList>
            <person name="Swart Estienne"/>
        </authorList>
    </citation>
    <scope>NUCLEOTIDE SEQUENCE [LARGE SCALE GENOMIC DNA]</scope>
    <source>
        <strain evidence="2 3">130c</strain>
    </source>
</reference>
<dbReference type="EMBL" id="CCKQ01005993">
    <property type="protein sequence ID" value="CDW77272.1"/>
    <property type="molecule type" value="Genomic_DNA"/>
</dbReference>
<keyword evidence="3" id="KW-1185">Reference proteome</keyword>
<organism evidence="2 3">
    <name type="scientific">Stylonychia lemnae</name>
    <name type="common">Ciliate</name>
    <dbReference type="NCBI Taxonomy" id="5949"/>
    <lineage>
        <taxon>Eukaryota</taxon>
        <taxon>Sar</taxon>
        <taxon>Alveolata</taxon>
        <taxon>Ciliophora</taxon>
        <taxon>Intramacronucleata</taxon>
        <taxon>Spirotrichea</taxon>
        <taxon>Stichotrichia</taxon>
        <taxon>Sporadotrichida</taxon>
        <taxon>Oxytrichidae</taxon>
        <taxon>Stylonychinae</taxon>
        <taxon>Stylonychia</taxon>
    </lineage>
</organism>
<feature type="compositionally biased region" description="Low complexity" evidence="1">
    <location>
        <begin position="132"/>
        <end position="145"/>
    </location>
</feature>
<proteinExistence type="predicted"/>
<evidence type="ECO:0000256" key="1">
    <source>
        <dbReference type="SAM" id="MobiDB-lite"/>
    </source>
</evidence>
<dbReference type="InParanoid" id="A0A078A6R0"/>
<dbReference type="AlphaFoldDB" id="A0A078A6R0"/>
<evidence type="ECO:0000313" key="2">
    <source>
        <dbReference type="EMBL" id="CDW77272.1"/>
    </source>
</evidence>
<gene>
    <name evidence="2" type="primary">Contig8288.g8846</name>
    <name evidence="2" type="ORF">STYLEM_6232</name>
</gene>
<accession>A0A078A6R0</accession>
<protein>
    <submittedName>
        <fullName evidence="2">Ptype atpase</fullName>
    </submittedName>
</protein>
<sequence>MIPSVVGYGGFKSYGDKPYSMLKPGQKTLDRDYYSKATTEQPDGKIALQNFGRFDSVYNQNVSDTIKVGDYKVPLKNANTMISYEYTHNPDLFNHTRVGRVELMRKTMQEGGALSQAGKSAVGFGNEQANNSEMTSSKSSTSMASKTLATSHWKTSYQGVVESTLSQPAQRSQRPEWSLPRQAYSSKRSYFQTEYMKSLGTYGHNPREKLNDQHDKMSTDLHELTIGTTKTTSHIPGYNGYLPKTDLNPTAILQGLGEQPRMTIIKQNIVENYQVRIPGYQGHKPMSVINDRGSLRPNCLTTVGEQFH</sequence>
<name>A0A078A6R0_STYLE</name>
<dbReference type="OrthoDB" id="59449at2759"/>
<feature type="region of interest" description="Disordered" evidence="1">
    <location>
        <begin position="115"/>
        <end position="145"/>
    </location>
</feature>
<dbReference type="OMA" id="QANNSEM"/>
<dbReference type="Proteomes" id="UP000039865">
    <property type="component" value="Unassembled WGS sequence"/>
</dbReference>